<dbReference type="AlphaFoldDB" id="A0A6H1ZIB3"/>
<proteinExistence type="predicted"/>
<name>A0A6H1ZIB3_9ZZZZ</name>
<dbReference type="EMBL" id="MT144052">
    <property type="protein sequence ID" value="QJA47663.1"/>
    <property type="molecule type" value="Genomic_DNA"/>
</dbReference>
<evidence type="ECO:0000313" key="1">
    <source>
        <dbReference type="EMBL" id="QJA47663.1"/>
    </source>
</evidence>
<sequence>MKSIVIYDPNPTVDGQVGYIQHSTIVDEAKLASLTFEETATWESHTPESHALALLNRYPTWRHIVVPGCAVDGDRFMVADGKVVPRPQAEYESQEKRRAVARAEGEVVRAQLYYQAAVATGIQRQIDIAQEALTAKQSDLSTAVAELAKES</sequence>
<organism evidence="1">
    <name type="scientific">viral metagenome</name>
    <dbReference type="NCBI Taxonomy" id="1070528"/>
    <lineage>
        <taxon>unclassified sequences</taxon>
        <taxon>metagenomes</taxon>
        <taxon>organismal metagenomes</taxon>
    </lineage>
</organism>
<gene>
    <name evidence="1" type="ORF">TM448A00717_0016</name>
</gene>
<reference evidence="1" key="1">
    <citation type="submission" date="2020-03" db="EMBL/GenBank/DDBJ databases">
        <title>The deep terrestrial virosphere.</title>
        <authorList>
            <person name="Holmfeldt K."/>
            <person name="Nilsson E."/>
            <person name="Simone D."/>
            <person name="Lopez-Fernandez M."/>
            <person name="Wu X."/>
            <person name="de Brujin I."/>
            <person name="Lundin D."/>
            <person name="Andersson A."/>
            <person name="Bertilsson S."/>
            <person name="Dopson M."/>
        </authorList>
    </citation>
    <scope>NUCLEOTIDE SEQUENCE</scope>
    <source>
        <strain evidence="1">TM448A00717</strain>
    </source>
</reference>
<accession>A0A6H1ZIB3</accession>
<protein>
    <submittedName>
        <fullName evidence="1">Uncharacterized protein</fullName>
    </submittedName>
</protein>